<feature type="compositionally biased region" description="Basic and acidic residues" evidence="1">
    <location>
        <begin position="85"/>
        <end position="96"/>
    </location>
</feature>
<feature type="compositionally biased region" description="Basic and acidic residues" evidence="1">
    <location>
        <begin position="189"/>
        <end position="198"/>
    </location>
</feature>
<accession>A0A9Q3DE98</accession>
<feature type="compositionally biased region" description="Basic and acidic residues" evidence="1">
    <location>
        <begin position="114"/>
        <end position="131"/>
    </location>
</feature>
<reference evidence="2" key="1">
    <citation type="submission" date="2021-03" db="EMBL/GenBank/DDBJ databases">
        <title>Draft genome sequence of rust myrtle Austropuccinia psidii MF-1, a brazilian biotype.</title>
        <authorList>
            <person name="Quecine M.C."/>
            <person name="Pachon D.M.R."/>
            <person name="Bonatelli M.L."/>
            <person name="Correr F.H."/>
            <person name="Franceschini L.M."/>
            <person name="Leite T.F."/>
            <person name="Margarido G.R.A."/>
            <person name="Almeida C.A."/>
            <person name="Ferrarezi J.A."/>
            <person name="Labate C.A."/>
        </authorList>
    </citation>
    <scope>NUCLEOTIDE SEQUENCE</scope>
    <source>
        <strain evidence="2">MF-1</strain>
    </source>
</reference>
<comment type="caution">
    <text evidence="2">The sequence shown here is derived from an EMBL/GenBank/DDBJ whole genome shotgun (WGS) entry which is preliminary data.</text>
</comment>
<feature type="compositionally biased region" description="Basic and acidic residues" evidence="1">
    <location>
        <begin position="28"/>
        <end position="51"/>
    </location>
</feature>
<protein>
    <submittedName>
        <fullName evidence="2">Uncharacterized protein</fullName>
    </submittedName>
</protein>
<gene>
    <name evidence="2" type="ORF">O181_041090</name>
</gene>
<evidence type="ECO:0000313" key="2">
    <source>
        <dbReference type="EMBL" id="MBW0501375.1"/>
    </source>
</evidence>
<feature type="compositionally biased region" description="Polar residues" evidence="1">
    <location>
        <begin position="1"/>
        <end position="19"/>
    </location>
</feature>
<feature type="region of interest" description="Disordered" evidence="1">
    <location>
        <begin position="1"/>
        <end position="212"/>
    </location>
</feature>
<name>A0A9Q3DE98_9BASI</name>
<proteinExistence type="predicted"/>
<sequence length="212" mass="23639">MTPTRSGSKYPIQSNASGPGNSGHKSKRQEFSPEERQKWKITELPPVHKDIPVSVQEIVYGNKEAGVRTSSKSLDRNNELISSSEEAHGARKDRGPSEGLKTHFLQRTSPTDKSMVEKPNHFVRGPEEEVRQRKRQLPCGSSSSLYKQESDLKRAKKQQASLKDQPEGQAKGKGKGEIQVEHSLPTELHNSKERKDSHGQCVKHGKNSDGIK</sequence>
<dbReference type="EMBL" id="AVOT02016288">
    <property type="protein sequence ID" value="MBW0501375.1"/>
    <property type="molecule type" value="Genomic_DNA"/>
</dbReference>
<dbReference type="AlphaFoldDB" id="A0A9Q3DE98"/>
<organism evidence="2 3">
    <name type="scientific">Austropuccinia psidii MF-1</name>
    <dbReference type="NCBI Taxonomy" id="1389203"/>
    <lineage>
        <taxon>Eukaryota</taxon>
        <taxon>Fungi</taxon>
        <taxon>Dikarya</taxon>
        <taxon>Basidiomycota</taxon>
        <taxon>Pucciniomycotina</taxon>
        <taxon>Pucciniomycetes</taxon>
        <taxon>Pucciniales</taxon>
        <taxon>Sphaerophragmiaceae</taxon>
        <taxon>Austropuccinia</taxon>
    </lineage>
</organism>
<evidence type="ECO:0000256" key="1">
    <source>
        <dbReference type="SAM" id="MobiDB-lite"/>
    </source>
</evidence>
<dbReference type="Proteomes" id="UP000765509">
    <property type="component" value="Unassembled WGS sequence"/>
</dbReference>
<keyword evidence="3" id="KW-1185">Reference proteome</keyword>
<evidence type="ECO:0000313" key="3">
    <source>
        <dbReference type="Proteomes" id="UP000765509"/>
    </source>
</evidence>